<dbReference type="RefSeq" id="XP_060418651.1">
    <property type="nucleotide sequence ID" value="XM_060552413.1"/>
</dbReference>
<comment type="similarity">
    <text evidence="2">Belongs to the acylphosphatase family.</text>
</comment>
<dbReference type="AlphaFoldDB" id="A0AAD8VAZ5"/>
<accession>A0AAD8VAZ5</accession>
<comment type="catalytic activity">
    <reaction evidence="1">
        <text>an acyl phosphate + H2O = a carboxylate + phosphate + H(+)</text>
        <dbReference type="Rhea" id="RHEA:14965"/>
        <dbReference type="ChEBI" id="CHEBI:15377"/>
        <dbReference type="ChEBI" id="CHEBI:15378"/>
        <dbReference type="ChEBI" id="CHEBI:29067"/>
        <dbReference type="ChEBI" id="CHEBI:43474"/>
        <dbReference type="ChEBI" id="CHEBI:59918"/>
        <dbReference type="EC" id="3.6.1.7"/>
    </reaction>
</comment>
<organism evidence="4 5">
    <name type="scientific">Colletotrichum navitas</name>
    <dbReference type="NCBI Taxonomy" id="681940"/>
    <lineage>
        <taxon>Eukaryota</taxon>
        <taxon>Fungi</taxon>
        <taxon>Dikarya</taxon>
        <taxon>Ascomycota</taxon>
        <taxon>Pezizomycotina</taxon>
        <taxon>Sordariomycetes</taxon>
        <taxon>Hypocreomycetidae</taxon>
        <taxon>Glomerellales</taxon>
        <taxon>Glomerellaceae</taxon>
        <taxon>Colletotrichum</taxon>
        <taxon>Colletotrichum graminicola species complex</taxon>
    </lineage>
</organism>
<evidence type="ECO:0000313" key="5">
    <source>
        <dbReference type="Proteomes" id="UP001230504"/>
    </source>
</evidence>
<keyword evidence="1" id="KW-0378">Hydrolase</keyword>
<dbReference type="SUPFAM" id="SSF54975">
    <property type="entry name" value="Acylphosphatase/BLUF domain-like"/>
    <property type="match status" value="1"/>
</dbReference>
<dbReference type="PANTHER" id="PTHR47268:SF4">
    <property type="entry name" value="ACYLPHOSPHATASE"/>
    <property type="match status" value="1"/>
</dbReference>
<evidence type="ECO:0000256" key="2">
    <source>
        <dbReference type="RuleBase" id="RU004168"/>
    </source>
</evidence>
<evidence type="ECO:0000313" key="4">
    <source>
        <dbReference type="EMBL" id="KAK1597905.1"/>
    </source>
</evidence>
<comment type="caution">
    <text evidence="4">The sequence shown here is derived from an EMBL/GenBank/DDBJ whole genome shotgun (WGS) entry which is preliminary data.</text>
</comment>
<keyword evidence="5" id="KW-1185">Reference proteome</keyword>
<gene>
    <name evidence="4" type="ORF">LY79DRAFT_321603</name>
</gene>
<sequence>MLLFSAGQNSDVSDDPKVYFLAHGGQVQGVGFRYFTQKKATEYGLTGWCRNTDNNKVEGEAQGDEDALKKLLKDIDEGPRSAKVVKLDQEERSLIEDEKDFLVRR</sequence>
<dbReference type="InterPro" id="IPR036046">
    <property type="entry name" value="Acylphosphatase-like_dom_sf"/>
</dbReference>
<evidence type="ECO:0000256" key="1">
    <source>
        <dbReference type="PROSITE-ProRule" id="PRU00520"/>
    </source>
</evidence>
<dbReference type="InterPro" id="IPR001792">
    <property type="entry name" value="Acylphosphatase-like_dom"/>
</dbReference>
<dbReference type="Gene3D" id="3.30.70.100">
    <property type="match status" value="1"/>
</dbReference>
<feature type="domain" description="Acylphosphatase-like" evidence="3">
    <location>
        <begin position="17"/>
        <end position="105"/>
    </location>
</feature>
<name>A0AAD8VAZ5_9PEZI</name>
<dbReference type="GO" id="GO:0003998">
    <property type="term" value="F:acylphosphatase activity"/>
    <property type="evidence" value="ECO:0007669"/>
    <property type="project" value="UniProtKB-EC"/>
</dbReference>
<dbReference type="Proteomes" id="UP001230504">
    <property type="component" value="Unassembled WGS sequence"/>
</dbReference>
<dbReference type="EMBL" id="JAHLJV010000006">
    <property type="protein sequence ID" value="KAK1597905.1"/>
    <property type="molecule type" value="Genomic_DNA"/>
</dbReference>
<feature type="active site" evidence="1">
    <location>
        <position position="51"/>
    </location>
</feature>
<proteinExistence type="inferred from homology"/>
<dbReference type="GeneID" id="85436653"/>
<dbReference type="PANTHER" id="PTHR47268">
    <property type="entry name" value="ACYLPHOSPHATASE"/>
    <property type="match status" value="1"/>
</dbReference>
<reference evidence="4" key="1">
    <citation type="submission" date="2021-06" db="EMBL/GenBank/DDBJ databases">
        <title>Comparative genomics, transcriptomics and evolutionary studies reveal genomic signatures of adaptation to plant cell wall in hemibiotrophic fungi.</title>
        <authorList>
            <consortium name="DOE Joint Genome Institute"/>
            <person name="Baroncelli R."/>
            <person name="Diaz J.F."/>
            <person name="Benocci T."/>
            <person name="Peng M."/>
            <person name="Battaglia E."/>
            <person name="Haridas S."/>
            <person name="Andreopoulos W."/>
            <person name="Labutti K."/>
            <person name="Pangilinan J."/>
            <person name="Floch G.L."/>
            <person name="Makela M.R."/>
            <person name="Henrissat B."/>
            <person name="Grigoriev I.V."/>
            <person name="Crouch J.A."/>
            <person name="De Vries R.P."/>
            <person name="Sukno S.A."/>
            <person name="Thon M.R."/>
        </authorList>
    </citation>
    <scope>NUCLEOTIDE SEQUENCE</scope>
    <source>
        <strain evidence="4">CBS 125086</strain>
    </source>
</reference>
<dbReference type="PROSITE" id="PS51160">
    <property type="entry name" value="ACYLPHOSPHATASE_3"/>
    <property type="match status" value="1"/>
</dbReference>
<protein>
    <recommendedName>
        <fullName evidence="1">acylphosphatase</fullName>
        <ecNumber evidence="1">3.6.1.7</ecNumber>
    </recommendedName>
</protein>
<dbReference type="EC" id="3.6.1.7" evidence="1"/>
<feature type="active site" evidence="1">
    <location>
        <position position="33"/>
    </location>
</feature>
<dbReference type="InterPro" id="IPR020456">
    <property type="entry name" value="Acylphosphatase"/>
</dbReference>
<dbReference type="Pfam" id="PF00708">
    <property type="entry name" value="Acylphosphatase"/>
    <property type="match status" value="1"/>
</dbReference>
<dbReference type="PRINTS" id="PR00112">
    <property type="entry name" value="ACYLPHPHTASE"/>
</dbReference>
<evidence type="ECO:0000259" key="3">
    <source>
        <dbReference type="PROSITE" id="PS51160"/>
    </source>
</evidence>